<protein>
    <submittedName>
        <fullName evidence="3">Uncharacterized protein</fullName>
    </submittedName>
</protein>
<evidence type="ECO:0000256" key="2">
    <source>
        <dbReference type="ARBA" id="ARBA00022803"/>
    </source>
</evidence>
<keyword evidence="2" id="KW-0802">TPR repeat</keyword>
<dbReference type="Gene3D" id="1.25.40.10">
    <property type="entry name" value="Tetratricopeptide repeat domain"/>
    <property type="match status" value="1"/>
</dbReference>
<keyword evidence="1" id="KW-0677">Repeat</keyword>
<dbReference type="AlphaFoldDB" id="A0A6S8YE00"/>
<evidence type="ECO:0000313" key="4">
    <source>
        <dbReference type="EMBL" id="CAE0474864.1"/>
    </source>
</evidence>
<proteinExistence type="predicted"/>
<dbReference type="EMBL" id="HBIO01025704">
    <property type="protein sequence ID" value="CAE0474864.1"/>
    <property type="molecule type" value="Transcribed_RNA"/>
</dbReference>
<evidence type="ECO:0000313" key="3">
    <source>
        <dbReference type="EMBL" id="CAE0474863.1"/>
    </source>
</evidence>
<name>A0A6S8YE00_9STRA</name>
<dbReference type="SMART" id="SM00028">
    <property type="entry name" value="TPR"/>
    <property type="match status" value="2"/>
</dbReference>
<dbReference type="InterPro" id="IPR011990">
    <property type="entry name" value="TPR-like_helical_dom_sf"/>
</dbReference>
<dbReference type="SUPFAM" id="SSF48452">
    <property type="entry name" value="TPR-like"/>
    <property type="match status" value="1"/>
</dbReference>
<dbReference type="InterPro" id="IPR019734">
    <property type="entry name" value="TPR_rpt"/>
</dbReference>
<sequence length="106" mass="12244">MVRPDHWEMTTTTLVGMAVILCNQGRHVKAMEKYQQVLPIYEKEYESDSVKRAELLHHIAVTLKNEGKSKEAMEKYKRCLAIQEKVLGINHATTIMTSDSIEELQR</sequence>
<accession>A0A6S8YE00</accession>
<reference evidence="3" key="1">
    <citation type="submission" date="2021-01" db="EMBL/GenBank/DDBJ databases">
        <authorList>
            <person name="Corre E."/>
            <person name="Pelletier E."/>
            <person name="Niang G."/>
            <person name="Scheremetjew M."/>
            <person name="Finn R."/>
            <person name="Kale V."/>
            <person name="Holt S."/>
            <person name="Cochrane G."/>
            <person name="Meng A."/>
            <person name="Brown T."/>
            <person name="Cohen L."/>
        </authorList>
    </citation>
    <scope>NUCLEOTIDE SEQUENCE</scope>
    <source>
        <strain evidence="3">MM31A-1</strain>
    </source>
</reference>
<dbReference type="Pfam" id="PF13424">
    <property type="entry name" value="TPR_12"/>
    <property type="match status" value="1"/>
</dbReference>
<evidence type="ECO:0000256" key="1">
    <source>
        <dbReference type="ARBA" id="ARBA00022737"/>
    </source>
</evidence>
<dbReference type="PANTHER" id="PTHR45641">
    <property type="entry name" value="TETRATRICOPEPTIDE REPEAT PROTEIN (AFU_ORTHOLOGUE AFUA_6G03870)"/>
    <property type="match status" value="1"/>
</dbReference>
<dbReference type="EMBL" id="HBIO01025703">
    <property type="protein sequence ID" value="CAE0474863.1"/>
    <property type="molecule type" value="Transcribed_RNA"/>
</dbReference>
<organism evidence="3">
    <name type="scientific">Chaetoceros debilis</name>
    <dbReference type="NCBI Taxonomy" id="122233"/>
    <lineage>
        <taxon>Eukaryota</taxon>
        <taxon>Sar</taxon>
        <taxon>Stramenopiles</taxon>
        <taxon>Ochrophyta</taxon>
        <taxon>Bacillariophyta</taxon>
        <taxon>Coscinodiscophyceae</taxon>
        <taxon>Chaetocerotophycidae</taxon>
        <taxon>Chaetocerotales</taxon>
        <taxon>Chaetocerotaceae</taxon>
        <taxon>Chaetoceros</taxon>
    </lineage>
</organism>
<gene>
    <name evidence="3" type="ORF">CDEB00056_LOCUS19716</name>
    <name evidence="4" type="ORF">CDEB00056_LOCUS19717</name>
</gene>
<dbReference type="PANTHER" id="PTHR45641:SF19">
    <property type="entry name" value="NEPHROCYSTIN-3"/>
    <property type="match status" value="1"/>
</dbReference>